<evidence type="ECO:0000256" key="4">
    <source>
        <dbReference type="HAMAP-Rule" id="MF_01369"/>
    </source>
</evidence>
<dbReference type="Pfam" id="PF00276">
    <property type="entry name" value="Ribosomal_L23"/>
    <property type="match status" value="1"/>
</dbReference>
<dbReference type="InterPro" id="IPR012677">
    <property type="entry name" value="Nucleotide-bd_a/b_plait_sf"/>
</dbReference>
<gene>
    <name evidence="4 5" type="primary">rplW</name>
    <name evidence="5" type="ORF">ACFQ21_25940</name>
</gene>
<comment type="function">
    <text evidence="4">One of the early assembly proteins it binds 23S rRNA. One of the proteins that surrounds the polypeptide exit tunnel on the outside of the ribosome. Forms the main docking site for trigger factor binding to the ribosome.</text>
</comment>
<dbReference type="EMBL" id="JBHTKA010000014">
    <property type="protein sequence ID" value="MFD1002794.1"/>
    <property type="molecule type" value="Genomic_DNA"/>
</dbReference>
<keyword evidence="4" id="KW-0699">rRNA-binding</keyword>
<dbReference type="InterPro" id="IPR013025">
    <property type="entry name" value="Ribosomal_uL23-like"/>
</dbReference>
<keyword evidence="3 4" id="KW-0687">Ribonucleoprotein</keyword>
<dbReference type="Proteomes" id="UP001597112">
    <property type="component" value="Unassembled WGS sequence"/>
</dbReference>
<keyword evidence="2 4" id="KW-0689">Ribosomal protein</keyword>
<dbReference type="Gene3D" id="3.30.70.330">
    <property type="match status" value="1"/>
</dbReference>
<protein>
    <recommendedName>
        <fullName evidence="4">Large ribosomal subunit protein uL23</fullName>
    </recommendedName>
</protein>
<comment type="subunit">
    <text evidence="4">Part of the 50S ribosomal subunit. Contacts protein L29, and trigger factor when it is bound to the ribosome.</text>
</comment>
<proteinExistence type="inferred from homology"/>
<keyword evidence="6" id="KW-1185">Reference proteome</keyword>
<evidence type="ECO:0000313" key="5">
    <source>
        <dbReference type="EMBL" id="MFD1002794.1"/>
    </source>
</evidence>
<dbReference type="HAMAP" id="MF_01369_B">
    <property type="entry name" value="Ribosomal_uL23_B"/>
    <property type="match status" value="1"/>
</dbReference>
<dbReference type="GO" id="GO:0005840">
    <property type="term" value="C:ribosome"/>
    <property type="evidence" value="ECO:0007669"/>
    <property type="project" value="UniProtKB-KW"/>
</dbReference>
<evidence type="ECO:0000313" key="6">
    <source>
        <dbReference type="Proteomes" id="UP001597112"/>
    </source>
</evidence>
<organism evidence="5 6">
    <name type="scientific">Ohtaekwangia kribbensis</name>
    <dbReference type="NCBI Taxonomy" id="688913"/>
    <lineage>
        <taxon>Bacteria</taxon>
        <taxon>Pseudomonadati</taxon>
        <taxon>Bacteroidota</taxon>
        <taxon>Cytophagia</taxon>
        <taxon>Cytophagales</taxon>
        <taxon>Fulvivirgaceae</taxon>
        <taxon>Ohtaekwangia</taxon>
    </lineage>
</organism>
<reference evidence="6" key="1">
    <citation type="journal article" date="2019" name="Int. J. Syst. Evol. Microbiol.">
        <title>The Global Catalogue of Microorganisms (GCM) 10K type strain sequencing project: providing services to taxonomists for standard genome sequencing and annotation.</title>
        <authorList>
            <consortium name="The Broad Institute Genomics Platform"/>
            <consortium name="The Broad Institute Genome Sequencing Center for Infectious Disease"/>
            <person name="Wu L."/>
            <person name="Ma J."/>
        </authorList>
    </citation>
    <scope>NUCLEOTIDE SEQUENCE [LARGE SCALE GENOMIC DNA]</scope>
    <source>
        <strain evidence="6">CCUG 58938</strain>
    </source>
</reference>
<evidence type="ECO:0000256" key="3">
    <source>
        <dbReference type="ARBA" id="ARBA00023274"/>
    </source>
</evidence>
<evidence type="ECO:0000256" key="1">
    <source>
        <dbReference type="ARBA" id="ARBA00006700"/>
    </source>
</evidence>
<evidence type="ECO:0000256" key="2">
    <source>
        <dbReference type="ARBA" id="ARBA00022980"/>
    </source>
</evidence>
<comment type="similarity">
    <text evidence="1 4">Belongs to the universal ribosomal protein uL23 family.</text>
</comment>
<name>A0ABW3K9F0_9BACT</name>
<dbReference type="InterPro" id="IPR012678">
    <property type="entry name" value="Ribosomal_uL23/eL15/eS24_sf"/>
</dbReference>
<dbReference type="RefSeq" id="WP_377584477.1">
    <property type="nucleotide sequence ID" value="NZ_JBHTKA010000014.1"/>
</dbReference>
<dbReference type="SUPFAM" id="SSF54189">
    <property type="entry name" value="Ribosomal proteins S24e, L23 and L15e"/>
    <property type="match status" value="1"/>
</dbReference>
<dbReference type="NCBIfam" id="NF004363">
    <property type="entry name" value="PRK05738.2-4"/>
    <property type="match status" value="1"/>
</dbReference>
<comment type="caution">
    <text evidence="5">The sequence shown here is derived from an EMBL/GenBank/DDBJ whole genome shotgun (WGS) entry which is preliminary data.</text>
</comment>
<sequence length="95" mass="10526">MSILKQPLVTEKVSALNEKGKYGFIVSADANKVEIKKAVEKQYGVNVEKVNTMNVMGKKKTRYTKTGILSGRRPGYKKAVVTLAQGEVIDFYSNV</sequence>
<keyword evidence="4" id="KW-0694">RNA-binding</keyword>
<dbReference type="PANTHER" id="PTHR11620">
    <property type="entry name" value="60S RIBOSOMAL PROTEIN L23A"/>
    <property type="match status" value="1"/>
</dbReference>
<accession>A0ABW3K9F0</accession>